<dbReference type="GO" id="GO:0005886">
    <property type="term" value="C:plasma membrane"/>
    <property type="evidence" value="ECO:0007669"/>
    <property type="project" value="UniProtKB-SubCell"/>
</dbReference>
<dbReference type="KEGG" id="wna:KA717_21670"/>
<dbReference type="Proteomes" id="UP001065613">
    <property type="component" value="Chromosome"/>
</dbReference>
<protein>
    <submittedName>
        <fullName evidence="8">Type IV secretory system conjugative DNA transfer family protein</fullName>
    </submittedName>
</protein>
<evidence type="ECO:0000256" key="2">
    <source>
        <dbReference type="ARBA" id="ARBA00008806"/>
    </source>
</evidence>
<feature type="transmembrane region" description="Helical" evidence="7">
    <location>
        <begin position="35"/>
        <end position="55"/>
    </location>
</feature>
<keyword evidence="6 7" id="KW-0472">Membrane</keyword>
<evidence type="ECO:0000256" key="7">
    <source>
        <dbReference type="SAM" id="Phobius"/>
    </source>
</evidence>
<dbReference type="EMBL" id="CP073041">
    <property type="protein sequence ID" value="UXE58640.1"/>
    <property type="molecule type" value="Genomic_DNA"/>
</dbReference>
<comment type="subcellular location">
    <subcellularLocation>
        <location evidence="1">Cell membrane</location>
        <topology evidence="1">Multi-pass membrane protein</topology>
    </subcellularLocation>
</comment>
<name>A0A977KUB1_9CYAN</name>
<dbReference type="CDD" id="cd01127">
    <property type="entry name" value="TrwB_TraG_TraD_VirD4"/>
    <property type="match status" value="1"/>
</dbReference>
<evidence type="ECO:0000256" key="6">
    <source>
        <dbReference type="ARBA" id="ARBA00023136"/>
    </source>
</evidence>
<comment type="similarity">
    <text evidence="2">Belongs to the VirD4/TraG family.</text>
</comment>
<dbReference type="PANTHER" id="PTHR37937">
    <property type="entry name" value="CONJUGATIVE TRANSFER: DNA TRANSPORT"/>
    <property type="match status" value="1"/>
</dbReference>
<reference evidence="8" key="1">
    <citation type="submission" date="2021-04" db="EMBL/GenBank/DDBJ databases">
        <title>Genome sequence of Woronichinia naegeliana from Washington state freshwater lake bloom.</title>
        <authorList>
            <person name="Dreher T.W."/>
        </authorList>
    </citation>
    <scope>NUCLEOTIDE SEQUENCE</scope>
    <source>
        <strain evidence="8">WA131</strain>
    </source>
</reference>
<dbReference type="PANTHER" id="PTHR37937:SF1">
    <property type="entry name" value="CONJUGATIVE TRANSFER: DNA TRANSPORT"/>
    <property type="match status" value="1"/>
</dbReference>
<dbReference type="InterPro" id="IPR027417">
    <property type="entry name" value="P-loop_NTPase"/>
</dbReference>
<evidence type="ECO:0000313" key="8">
    <source>
        <dbReference type="EMBL" id="UXE58640.1"/>
    </source>
</evidence>
<proteinExistence type="inferred from homology"/>
<keyword evidence="4 7" id="KW-0812">Transmembrane</keyword>
<organism evidence="8">
    <name type="scientific">Woronichinia naegeliana WA131</name>
    <dbReference type="NCBI Taxonomy" id="2824559"/>
    <lineage>
        <taxon>Bacteria</taxon>
        <taxon>Bacillati</taxon>
        <taxon>Cyanobacteriota</taxon>
        <taxon>Cyanophyceae</taxon>
        <taxon>Synechococcales</taxon>
        <taxon>Coelosphaeriaceae</taxon>
        <taxon>Woronichinia</taxon>
    </lineage>
</organism>
<keyword evidence="3" id="KW-1003">Cell membrane</keyword>
<gene>
    <name evidence="8" type="ORF">KA717_21670</name>
</gene>
<accession>A0A977KUB1</accession>
<dbReference type="InterPro" id="IPR051539">
    <property type="entry name" value="T4SS-coupling_protein"/>
</dbReference>
<dbReference type="SUPFAM" id="SSF52540">
    <property type="entry name" value="P-loop containing nucleoside triphosphate hydrolases"/>
    <property type="match status" value="1"/>
</dbReference>
<evidence type="ECO:0000256" key="3">
    <source>
        <dbReference type="ARBA" id="ARBA00022475"/>
    </source>
</evidence>
<evidence type="ECO:0000256" key="1">
    <source>
        <dbReference type="ARBA" id="ARBA00004651"/>
    </source>
</evidence>
<dbReference type="AlphaFoldDB" id="A0A977KUB1"/>
<feature type="transmembrane region" description="Helical" evidence="7">
    <location>
        <begin position="61"/>
        <end position="82"/>
    </location>
</feature>
<evidence type="ECO:0000256" key="4">
    <source>
        <dbReference type="ARBA" id="ARBA00022692"/>
    </source>
</evidence>
<keyword evidence="5 7" id="KW-1133">Transmembrane helix</keyword>
<evidence type="ECO:0000256" key="5">
    <source>
        <dbReference type="ARBA" id="ARBA00022989"/>
    </source>
</evidence>
<sequence length="579" mass="64564">MIGGLLKVFFQLVQIFLQLTAKIFLVLLDLTRLYPFHFLGGFLLVIIAHFIWAGLTLSHLIFIFCGGVVIAILLKAKTFPFLGKNSDKKRIGSGQATARWSDETDMKSLNLFESEGLLLGKIAKRKGIISFSSKQKIQPDSTLLRFNQDFSSFEGNLLTVAPPGAGKGVGVVIPNLLTYPGSVIVTDPKGENYAVTALARRRMGQGVFCLDPFEICDKKNRAKLNPLDLLDPNEDDLIDDARTLADSLILRPKSEQGNDKYFNDEAVTLLTGLILYVVCELPEESRHLGEVRTLLTSPADELAFILNMMESSPYAHGIIARTASSFKQLPENTSASVLSTVKSNTGFLDSPRVVKSLSKSSFDIRDLKKRGDISIYLVLPTDKLSSYSRLLRLWISTAIRAILSVQGKPKYRVLFLLDEMAQLGRMDSLRDAVSIVRGYGATIWTILQDLSQIKALYPNDEWQPFVSSSKVQQYFGVADLETAKYVSEKLGKKTIEVESINEGQSRNYGQHGGNSTNQGITKTQQVRPLLHSDEIMRMNRNEQIIFIQGQDPILANKIEYFKEAYLQKIANSNPQHKSV</sequence>
<dbReference type="Pfam" id="PF02534">
    <property type="entry name" value="T4SS-DNA_transf"/>
    <property type="match status" value="1"/>
</dbReference>
<dbReference type="InterPro" id="IPR003688">
    <property type="entry name" value="TraG/VirD4"/>
</dbReference>
<dbReference type="Gene3D" id="3.40.50.300">
    <property type="entry name" value="P-loop containing nucleotide triphosphate hydrolases"/>
    <property type="match status" value="1"/>
</dbReference>